<protein>
    <submittedName>
        <fullName evidence="1">Type II toxin-antitoxin system PemK/MazF family toxin</fullName>
    </submittedName>
</protein>
<accession>A0AAU7Q6Z1</accession>
<dbReference type="AlphaFoldDB" id="A0AAU7Q6Z1"/>
<dbReference type="GO" id="GO:0016075">
    <property type="term" value="P:rRNA catabolic process"/>
    <property type="evidence" value="ECO:0007669"/>
    <property type="project" value="TreeGrafter"/>
</dbReference>
<reference evidence="1" key="1">
    <citation type="submission" date="2024-06" db="EMBL/GenBank/DDBJ databases">
        <authorList>
            <person name="Coelho C."/>
            <person name="Bento M."/>
            <person name="Garcia E."/>
            <person name="Camelo A."/>
            <person name="Brandao I."/>
            <person name="Espirito Santo C."/>
            <person name="Trovao J."/>
            <person name="Verissimo A."/>
            <person name="Costa J."/>
            <person name="Tiago I."/>
        </authorList>
    </citation>
    <scope>NUCLEOTIDE SEQUENCE</scope>
    <source>
        <strain evidence="1">KWT182</strain>
    </source>
</reference>
<dbReference type="InterPro" id="IPR011067">
    <property type="entry name" value="Plasmid_toxin/cell-grow_inhib"/>
</dbReference>
<dbReference type="Gene3D" id="2.30.30.110">
    <property type="match status" value="1"/>
</dbReference>
<dbReference type="GO" id="GO:0004521">
    <property type="term" value="F:RNA endonuclease activity"/>
    <property type="evidence" value="ECO:0007669"/>
    <property type="project" value="TreeGrafter"/>
</dbReference>
<dbReference type="EMBL" id="CP157947">
    <property type="protein sequence ID" value="XBS68919.1"/>
    <property type="molecule type" value="Genomic_DNA"/>
</dbReference>
<name>A0AAU7Q6Z1_9GAMM</name>
<dbReference type="GO" id="GO:0003677">
    <property type="term" value="F:DNA binding"/>
    <property type="evidence" value="ECO:0007669"/>
    <property type="project" value="InterPro"/>
</dbReference>
<gene>
    <name evidence="1" type="ORF">ABK905_20530</name>
</gene>
<dbReference type="SUPFAM" id="SSF50118">
    <property type="entry name" value="Cell growth inhibitor/plasmid maintenance toxic component"/>
    <property type="match status" value="1"/>
</dbReference>
<proteinExistence type="predicted"/>
<dbReference type="InterPro" id="IPR003477">
    <property type="entry name" value="PemK-like"/>
</dbReference>
<dbReference type="GO" id="GO:0006402">
    <property type="term" value="P:mRNA catabolic process"/>
    <property type="evidence" value="ECO:0007669"/>
    <property type="project" value="TreeGrafter"/>
</dbReference>
<dbReference type="Pfam" id="PF02452">
    <property type="entry name" value="PemK_toxin"/>
    <property type="match status" value="1"/>
</dbReference>
<dbReference type="PANTHER" id="PTHR33988">
    <property type="entry name" value="ENDORIBONUCLEASE MAZF-RELATED"/>
    <property type="match status" value="1"/>
</dbReference>
<dbReference type="PANTHER" id="PTHR33988:SF3">
    <property type="entry name" value="ENDORIBONUCLEASE TOXIN CHPB-RELATED"/>
    <property type="match status" value="1"/>
</dbReference>
<evidence type="ECO:0000313" key="1">
    <source>
        <dbReference type="EMBL" id="XBS68919.1"/>
    </source>
</evidence>
<sequence length="113" mass="12401">MSKSDCLARGDIVLINFNTQSGHEQAGRRPALVISDTHFNKVTGFAVLCPITSQVKGNPFEVEVRGTKRITGVIMSNQYKSLDWVSRDAKTVDSVVIDVVNEVNSIIAKILKL</sequence>
<organism evidence="1">
    <name type="scientific">Acerihabitans sp. KWT182</name>
    <dbReference type="NCBI Taxonomy" id="3157919"/>
    <lineage>
        <taxon>Bacteria</taxon>
        <taxon>Pseudomonadati</taxon>
        <taxon>Pseudomonadota</taxon>
        <taxon>Gammaproteobacteria</taxon>
        <taxon>Enterobacterales</taxon>
        <taxon>Pectobacteriaceae</taxon>
        <taxon>Acerihabitans</taxon>
    </lineage>
</organism>